<name>A0A6F9DSE7_9ASCI</name>
<feature type="transmembrane region" description="Helical" evidence="15">
    <location>
        <begin position="636"/>
        <end position="662"/>
    </location>
</feature>
<evidence type="ECO:0000256" key="2">
    <source>
        <dbReference type="ARBA" id="ARBA00022448"/>
    </source>
</evidence>
<evidence type="ECO:0000256" key="8">
    <source>
        <dbReference type="ARBA" id="ARBA00022989"/>
    </source>
</evidence>
<dbReference type="InterPro" id="IPR027359">
    <property type="entry name" value="Volt_channel_dom_sf"/>
</dbReference>
<feature type="domain" description="Ion transport" evidence="17">
    <location>
        <begin position="908"/>
        <end position="1176"/>
    </location>
</feature>
<organism evidence="18">
    <name type="scientific">Phallusia mammillata</name>
    <dbReference type="NCBI Taxonomy" id="59560"/>
    <lineage>
        <taxon>Eukaryota</taxon>
        <taxon>Metazoa</taxon>
        <taxon>Chordata</taxon>
        <taxon>Tunicata</taxon>
        <taxon>Ascidiacea</taxon>
        <taxon>Phlebobranchia</taxon>
        <taxon>Ascidiidae</taxon>
        <taxon>Phallusia</taxon>
    </lineage>
</organism>
<feature type="region of interest" description="Disordered" evidence="16">
    <location>
        <begin position="1700"/>
        <end position="1723"/>
    </location>
</feature>
<feature type="region of interest" description="Disordered" evidence="16">
    <location>
        <begin position="298"/>
        <end position="318"/>
    </location>
</feature>
<gene>
    <name evidence="18" type="primary">Scn11a</name>
</gene>
<feature type="transmembrane region" description="Helical" evidence="15">
    <location>
        <begin position="974"/>
        <end position="992"/>
    </location>
</feature>
<feature type="transmembrane region" description="Helical" evidence="15">
    <location>
        <begin position="948"/>
        <end position="967"/>
    </location>
</feature>
<feature type="transmembrane region" description="Helical" evidence="15">
    <location>
        <begin position="1440"/>
        <end position="1464"/>
    </location>
</feature>
<evidence type="ECO:0000256" key="9">
    <source>
        <dbReference type="ARBA" id="ARBA00023065"/>
    </source>
</evidence>
<keyword evidence="15" id="KW-0894">Sodium channel</keyword>
<protein>
    <recommendedName>
        <fullName evidence="15">Sodium channel protein</fullName>
    </recommendedName>
</protein>
<dbReference type="PRINTS" id="PR00170">
    <property type="entry name" value="NACHANNEL"/>
</dbReference>
<keyword evidence="3" id="KW-1003">Cell membrane</keyword>
<evidence type="ECO:0000256" key="7">
    <source>
        <dbReference type="ARBA" id="ARBA00022882"/>
    </source>
</evidence>
<evidence type="ECO:0000256" key="11">
    <source>
        <dbReference type="ARBA" id="ARBA00023157"/>
    </source>
</evidence>
<dbReference type="EMBL" id="LR790034">
    <property type="protein sequence ID" value="CAB3265896.1"/>
    <property type="molecule type" value="mRNA"/>
</dbReference>
<proteinExistence type="evidence at transcript level"/>
<feature type="transmembrane region" description="Helical" evidence="15">
    <location>
        <begin position="910"/>
        <end position="928"/>
    </location>
</feature>
<keyword evidence="8 15" id="KW-1133">Transmembrane helix</keyword>
<keyword evidence="12" id="KW-0325">Glycoprotein</keyword>
<feature type="compositionally biased region" description="Polar residues" evidence="16">
    <location>
        <begin position="1826"/>
        <end position="1840"/>
    </location>
</feature>
<feature type="transmembrane region" description="Helical" evidence="15">
    <location>
        <begin position="501"/>
        <end position="528"/>
    </location>
</feature>
<feature type="region of interest" description="Disordered" evidence="16">
    <location>
        <begin position="673"/>
        <end position="709"/>
    </location>
</feature>
<dbReference type="PANTHER" id="PTHR10037">
    <property type="entry name" value="VOLTAGE-GATED CATION CHANNEL CALCIUM AND SODIUM"/>
    <property type="match status" value="1"/>
</dbReference>
<dbReference type="GO" id="GO:0086010">
    <property type="term" value="P:membrane depolarization during action potential"/>
    <property type="evidence" value="ECO:0007669"/>
    <property type="project" value="TreeGrafter"/>
</dbReference>
<feature type="transmembrane region" description="Helical" evidence="15">
    <location>
        <begin position="109"/>
        <end position="128"/>
    </location>
</feature>
<dbReference type="GO" id="GO:0019228">
    <property type="term" value="P:neuronal action potential"/>
    <property type="evidence" value="ECO:0007669"/>
    <property type="project" value="TreeGrafter"/>
</dbReference>
<dbReference type="PANTHER" id="PTHR10037:SF62">
    <property type="entry name" value="SODIUM CHANNEL PROTEIN 60E"/>
    <property type="match status" value="1"/>
</dbReference>
<dbReference type="CDD" id="cd13433">
    <property type="entry name" value="Na_channel_gate"/>
    <property type="match status" value="1"/>
</dbReference>
<evidence type="ECO:0000313" key="18">
    <source>
        <dbReference type="EMBL" id="CAB3265896.1"/>
    </source>
</evidence>
<feature type="domain" description="Ion transport" evidence="17">
    <location>
        <begin position="1"/>
        <end position="275"/>
    </location>
</feature>
<keyword evidence="15" id="KW-0915">Sodium</keyword>
<keyword evidence="11" id="KW-1015">Disulfide bond</keyword>
<dbReference type="GO" id="GO:0005248">
    <property type="term" value="F:voltage-gated sodium channel activity"/>
    <property type="evidence" value="ECO:0007669"/>
    <property type="project" value="InterPro"/>
</dbReference>
<feature type="compositionally biased region" description="Polar residues" evidence="16">
    <location>
        <begin position="738"/>
        <end position="769"/>
    </location>
</feature>
<evidence type="ECO:0000259" key="17">
    <source>
        <dbReference type="Pfam" id="PF00520"/>
    </source>
</evidence>
<feature type="domain" description="Ion transport" evidence="17">
    <location>
        <begin position="1227"/>
        <end position="1473"/>
    </location>
</feature>
<sequence length="1859" mass="210912">MLTILVNCVFLGLDEEIPNAEYFFTAFYSMELVIKVGARGFVLERFTYLRDPWNWLDLIVLIVAYTSLAGTPSVSSLRSFRVLRALKSVSIVPGLKTIVNALFHSMKPLAEVLLIMGFLLIVVSLIALQAYQGVLRRRCVRFPTPVGNQSVYDLLHDRNYTTNQSNWNPVEGEEVVCGNGTGSGFCPQGYVCLPDVADNPNFGNTNFDNMPYALLTSLQLLTLDFWENVYNMIIRAEGPWNVLFFLMSVFLGPFYLLNLLLAVVTLAYHKEHEKQEDLEQERTLAKERAKRKQLRRKKLLEQKTAKRSNAVAPTEQAPSTAQSITDIVACVRATAQANALDHSSDLRNNDISGTKHLAVGKNGAPKNKLQSFSNSRKDVSVDSSDSTNQSTGKWESRVKSLKTWWTDSFCSWQCHPTFLWFQRGLKIIVKSKIFEFFIILCIVINTVFLAIDHHGIPTELENALSVGNKVFTFVFLAEAVLKILALNPIGYLKNPWNLFDFLIVVISIVEFLLVAVLAGNGFTVLRTLRLLRVFRLARMWETMNKLVSIIWKSISDVSYLTVVLFLVLYIFAVIGKQWYSNAYMMSASRFEDNQIPRWHFGDFYHSFLMVWRVMCGEWIEPLYDCLHINNGDGRCIVLFLSITFFANFMILNLFTAILLEAFEVDELKAKKKKDKNSVVPNAEDGTNNKPKLDDKRQDKTDGNIGGYDRRESSASQIFELNHCNAKKQSHAKRDLNGTSLHTLNESPEENVQNKVKPNRQPLQRQQSMDKSSENLPARNIFLTAETISELDEENETSFARQNLRSSTNISRENSETFPKIEENVSKNKTSSGICCISLDLCACSNAREEEGSQNDFISENNEENHDEPPPCLPNAFLQRYPQLKEEASGKTSRYWHAIRKSCFMLVEHPFFEWFILFLILASTVCLTLEDIHLENDPVKKDILEKLEYVFTALFTLEMLLKWIGIGFTKYFTQVWCILDSAIVAASWAGILLQSQASQFRVLRALRAFRPLRAVSRWQGMKVVVDALIYCIPSIGNVLCVCLLIWFVFGIIGVQYFKGQFYRCVDASDNMVNDSAVVNKTTCLDSPNDYRWVNRNINFDNVGIAMVALFQVATFEGWIELMADSTDVTGEDQQPIRNFSQYNTIFYVVFVLVGSFFILNLIVGVIIESFQKLRKQTDSSSAVETLLTDSQKQFYKTMRTMLNRKPKKTIPPPTNRVQLQVFHLVTNSRFELGVFVLIVLNMITLSMEHYQMNDIWRDSLRICDITFTSLFALEATLKLIGMRYYYFRDVFNVFDFLVVVVSITGFILENLIAFIVSPTLLRVVRVFRVFRVLRVVRAARGIRRLILTLMISIPALFNIAVLLSVFMVIFAILGMTMFMHVKLSGALNDQVNFQTFGNALLVLFRLVTSAGWNDVLEPLMNTRNCNPDLKPVSDCGDPVGAIIYFVVFIFVVFLVIVNMYIAIILENFDEIFKQDESGVSQGDFETFYMVWGRYDPKATQFVTLTELSNLLHDLHPPFQLPKPNLVKIGALDLPVLYGDKVHCLDVLFALVKRILGEVEISEEMRLEAEERLLRSFPNRKTLKAETTTLVLRQQIRAAKVIQDAWKTFSTKKRKEVLGVDNNKNVTVTNPVPSSAHVTTTNEFTNSSTSMISEAVTKIGKISNAQSRNVDSSKNISTLIQVDAKLPVDEDIYAERLHDQAFPDTSSQTPVPTPANGGIDESQGIGNKLQTYTHIQSSATDIKSTAMESKLDATNVAKSHPQSVNKNNSSILPLTNVEDTFNDYKENSLIFHNVRGYMNEADTPTDIIRPKTAMELGRSTNKKLGGRPNSSTNNNVKSNGNKSRQEPNDITVGQTKNKLFY</sequence>
<feature type="transmembrane region" description="Helical" evidence="15">
    <location>
        <begin position="242"/>
        <end position="268"/>
    </location>
</feature>
<keyword evidence="13 15" id="KW-0407">Ion channel</keyword>
<dbReference type="InterPro" id="IPR043203">
    <property type="entry name" value="VGCC_Ca_Na"/>
</dbReference>
<accession>A0A6F9DSE7</accession>
<dbReference type="Pfam" id="PF00520">
    <property type="entry name" value="Ion_trans"/>
    <property type="match status" value="4"/>
</dbReference>
<keyword evidence="15" id="KW-0739">Sodium transport</keyword>
<dbReference type="InterPro" id="IPR005821">
    <property type="entry name" value="Ion_trans_dom"/>
</dbReference>
<feature type="transmembrane region" description="Helical" evidence="15">
    <location>
        <begin position="1026"/>
        <end position="1053"/>
    </location>
</feature>
<feature type="region of interest" description="Disordered" evidence="16">
    <location>
        <begin position="738"/>
        <end position="772"/>
    </location>
</feature>
<keyword evidence="4 15" id="KW-0812">Transmembrane</keyword>
<dbReference type="Gene3D" id="1.10.287.70">
    <property type="match status" value="4"/>
</dbReference>
<feature type="compositionally biased region" description="Low complexity" evidence="16">
    <location>
        <begin position="381"/>
        <end position="391"/>
    </location>
</feature>
<evidence type="ECO:0000256" key="15">
    <source>
        <dbReference type="RuleBase" id="RU361132"/>
    </source>
</evidence>
<evidence type="ECO:0000256" key="5">
    <source>
        <dbReference type="ARBA" id="ARBA00022737"/>
    </source>
</evidence>
<evidence type="ECO:0000256" key="16">
    <source>
        <dbReference type="SAM" id="MobiDB-lite"/>
    </source>
</evidence>
<feature type="region of interest" description="Disordered" evidence="16">
    <location>
        <begin position="354"/>
        <end position="392"/>
    </location>
</feature>
<evidence type="ECO:0000256" key="1">
    <source>
        <dbReference type="ARBA" id="ARBA00004651"/>
    </source>
</evidence>
<evidence type="ECO:0000256" key="10">
    <source>
        <dbReference type="ARBA" id="ARBA00023136"/>
    </source>
</evidence>
<dbReference type="Gene3D" id="1.20.120.350">
    <property type="entry name" value="Voltage-gated potassium channels. Chain C"/>
    <property type="match status" value="4"/>
</dbReference>
<evidence type="ECO:0000256" key="14">
    <source>
        <dbReference type="ARBA" id="ARBA00061395"/>
    </source>
</evidence>
<comment type="similarity">
    <text evidence="15">Belongs to the sodium channel (TC 1.A.1.10) family.</text>
</comment>
<evidence type="ECO:0000256" key="6">
    <source>
        <dbReference type="ARBA" id="ARBA00022837"/>
    </source>
</evidence>
<keyword evidence="6" id="KW-0106">Calcium</keyword>
<evidence type="ECO:0000256" key="13">
    <source>
        <dbReference type="ARBA" id="ARBA00023303"/>
    </source>
</evidence>
<evidence type="ECO:0000256" key="4">
    <source>
        <dbReference type="ARBA" id="ARBA00022692"/>
    </source>
</evidence>
<comment type="function">
    <text evidence="15">Mediates the voltage-dependent sodium ion permeability of excitable membranes. Assuming opened or closed conformations in response to the voltage difference across the membrane, the protein forms a sodium-selective channel through which Na(+) ions may pass in accordance with their electrochemical gradient.</text>
</comment>
<feature type="transmembrane region" description="Helical" evidence="15">
    <location>
        <begin position="53"/>
        <end position="70"/>
    </location>
</feature>
<keyword evidence="2 15" id="KW-0813">Transport</keyword>
<dbReference type="InterPro" id="IPR044564">
    <property type="entry name" value="Na_chnl_inactivation_gate"/>
</dbReference>
<feature type="transmembrane region" description="Helical" evidence="15">
    <location>
        <begin position="1261"/>
        <end position="1283"/>
    </location>
</feature>
<dbReference type="FunFam" id="1.20.120.350:FF:000009">
    <property type="entry name" value="Voltage-dependent T-type calcium channel subunit alpha"/>
    <property type="match status" value="1"/>
</dbReference>
<comment type="similarity">
    <text evidence="14">Belongs to the calcium channel alpha-1 subunit (TC 1.A.1.11) family.</text>
</comment>
<feature type="transmembrane region" description="Helical" evidence="15">
    <location>
        <begin position="549"/>
        <end position="574"/>
    </location>
</feature>
<feature type="transmembrane region" description="Helical" evidence="15">
    <location>
        <begin position="1344"/>
        <end position="1372"/>
    </location>
</feature>
<keyword evidence="5" id="KW-0677">Repeat</keyword>
<evidence type="ECO:0000256" key="3">
    <source>
        <dbReference type="ARBA" id="ARBA00022475"/>
    </source>
</evidence>
<dbReference type="FunFam" id="1.20.120.350:FF:000068">
    <property type="entry name" value="Sodium channel protein"/>
    <property type="match status" value="1"/>
</dbReference>
<dbReference type="SUPFAM" id="SSF81324">
    <property type="entry name" value="Voltage-gated potassium channels"/>
    <property type="match status" value="4"/>
</dbReference>
<feature type="compositionally biased region" description="Polar residues" evidence="16">
    <location>
        <begin position="1849"/>
        <end position="1859"/>
    </location>
</feature>
<dbReference type="InterPro" id="IPR001696">
    <property type="entry name" value="Na_channel_asu"/>
</dbReference>
<keyword evidence="7 15" id="KW-0851">Voltage-gated channel</keyword>
<dbReference type="FunFam" id="1.10.287.70:FF:000093">
    <property type="entry name" value="Calcium channel subunit Cch1"/>
    <property type="match status" value="1"/>
</dbReference>
<reference evidence="18" key="1">
    <citation type="submission" date="2020-04" db="EMBL/GenBank/DDBJ databases">
        <authorList>
            <person name="Neveu A P."/>
        </authorList>
    </citation>
    <scope>NUCLEOTIDE SEQUENCE</scope>
    <source>
        <tissue evidence="18">Whole embryo</tissue>
    </source>
</reference>
<feature type="region of interest" description="Disordered" evidence="16">
    <location>
        <begin position="1817"/>
        <end position="1859"/>
    </location>
</feature>
<feature type="transmembrane region" description="Helical" evidence="15">
    <location>
        <begin position="1295"/>
        <end position="1323"/>
    </location>
</feature>
<dbReference type="GO" id="GO:0001518">
    <property type="term" value="C:voltage-gated sodium channel complex"/>
    <property type="evidence" value="ECO:0007669"/>
    <property type="project" value="UniProtKB-UniRule"/>
</dbReference>
<dbReference type="Gene3D" id="1.10.238.10">
    <property type="entry name" value="EF-hand"/>
    <property type="match status" value="1"/>
</dbReference>
<comment type="subcellular location">
    <subcellularLocation>
        <location evidence="1 15">Cell membrane</location>
        <topology evidence="1 15">Multi-pass membrane protein</topology>
    </subcellularLocation>
</comment>
<feature type="transmembrane region" description="Helical" evidence="15">
    <location>
        <begin position="1144"/>
        <end position="1166"/>
    </location>
</feature>
<keyword evidence="9 15" id="KW-0406">Ion transport</keyword>
<keyword evidence="10 15" id="KW-0472">Membrane</keyword>
<comment type="caution">
    <text evidence="15">Lacks conserved residue(s) required for the propagation of feature annotation.</text>
</comment>
<feature type="compositionally biased region" description="Basic and acidic residues" evidence="16">
    <location>
        <begin position="690"/>
        <end position="709"/>
    </location>
</feature>
<feature type="transmembrane region" description="Helical" evidence="15">
    <location>
        <begin position="433"/>
        <end position="451"/>
    </location>
</feature>
<dbReference type="FunFam" id="1.20.120.350:FF:000059">
    <property type="entry name" value="Sodium channel protein"/>
    <property type="match status" value="1"/>
</dbReference>
<evidence type="ECO:0000256" key="12">
    <source>
        <dbReference type="ARBA" id="ARBA00023180"/>
    </source>
</evidence>
<feature type="domain" description="Ion transport" evidence="17">
    <location>
        <begin position="432"/>
        <end position="665"/>
    </location>
</feature>